<evidence type="ECO:0000256" key="4">
    <source>
        <dbReference type="ARBA" id="ARBA00022840"/>
    </source>
</evidence>
<dbReference type="PROSITE" id="PS50893">
    <property type="entry name" value="ABC_TRANSPORTER_2"/>
    <property type="match status" value="1"/>
</dbReference>
<dbReference type="SUPFAM" id="SSF52540">
    <property type="entry name" value="P-loop containing nucleoside triphosphate hydrolases"/>
    <property type="match status" value="1"/>
</dbReference>
<evidence type="ECO:0000256" key="1">
    <source>
        <dbReference type="ARBA" id="ARBA00005417"/>
    </source>
</evidence>
<organism evidence="6 7">
    <name type="scientific">Paludibaculum fermentans</name>
    <dbReference type="NCBI Taxonomy" id="1473598"/>
    <lineage>
        <taxon>Bacteria</taxon>
        <taxon>Pseudomonadati</taxon>
        <taxon>Acidobacteriota</taxon>
        <taxon>Terriglobia</taxon>
        <taxon>Bryobacterales</taxon>
        <taxon>Bryobacteraceae</taxon>
        <taxon>Paludibaculum</taxon>
    </lineage>
</organism>
<dbReference type="EMBL" id="CP063849">
    <property type="protein sequence ID" value="QOY85762.1"/>
    <property type="molecule type" value="Genomic_DNA"/>
</dbReference>
<dbReference type="KEGG" id="pfer:IRI77_23435"/>
<dbReference type="SMART" id="SM00382">
    <property type="entry name" value="AAA"/>
    <property type="match status" value="1"/>
</dbReference>
<sequence length="229" mass="25121">MNPVIEARGLRFHYDSGFEALRGVDFRLEAGQNVALLGPNGSGKTTFLLHLNGVLQGEGELHVCGLPVEPRHYVAIRRKVGFLFQDPEDQLFLPSILEDVCFGPLQSGLTQAEAEARAKQVLEQVGIRAGWERPPYHLSGGEKQRVALAGILAVEPEILILDEPTTHLDPPARRHLLELLQSLPQAKLVVTHDTAFAKALCPQAAFFEGGRVQAQGSTAEIAARFHWDL</sequence>
<evidence type="ECO:0000313" key="6">
    <source>
        <dbReference type="EMBL" id="QOY85762.1"/>
    </source>
</evidence>
<dbReference type="CDD" id="cd03225">
    <property type="entry name" value="ABC_cobalt_CbiO_domain1"/>
    <property type="match status" value="1"/>
</dbReference>
<dbReference type="PANTHER" id="PTHR43553">
    <property type="entry name" value="HEAVY METAL TRANSPORTER"/>
    <property type="match status" value="1"/>
</dbReference>
<keyword evidence="3" id="KW-0547">Nucleotide-binding</keyword>
<dbReference type="PANTHER" id="PTHR43553:SF24">
    <property type="entry name" value="ENERGY-COUPLING FACTOR TRANSPORTER ATP-BINDING PROTEIN ECFA1"/>
    <property type="match status" value="1"/>
</dbReference>
<evidence type="ECO:0000256" key="3">
    <source>
        <dbReference type="ARBA" id="ARBA00022741"/>
    </source>
</evidence>
<name>A0A7S7SHC6_PALFE</name>
<dbReference type="GO" id="GO:0043190">
    <property type="term" value="C:ATP-binding cassette (ABC) transporter complex"/>
    <property type="evidence" value="ECO:0007669"/>
    <property type="project" value="TreeGrafter"/>
</dbReference>
<keyword evidence="4 6" id="KW-0067">ATP-binding</keyword>
<feature type="domain" description="ABC transporter" evidence="5">
    <location>
        <begin position="5"/>
        <end position="229"/>
    </location>
</feature>
<dbReference type="InterPro" id="IPR015856">
    <property type="entry name" value="ABC_transpr_CbiO/EcfA_su"/>
</dbReference>
<dbReference type="Pfam" id="PF00005">
    <property type="entry name" value="ABC_tran"/>
    <property type="match status" value="1"/>
</dbReference>
<keyword evidence="2" id="KW-0813">Transport</keyword>
<reference evidence="6 7" key="1">
    <citation type="submission" date="2020-10" db="EMBL/GenBank/DDBJ databases">
        <title>Complete genome sequence of Paludibaculum fermentans P105T, a facultatively anaerobic acidobacterium capable of dissimilatory Fe(III) reduction.</title>
        <authorList>
            <person name="Dedysh S.N."/>
            <person name="Beletsky A.V."/>
            <person name="Kulichevskaya I.S."/>
            <person name="Mardanov A.V."/>
            <person name="Ravin N.V."/>
        </authorList>
    </citation>
    <scope>NUCLEOTIDE SEQUENCE [LARGE SCALE GENOMIC DNA]</scope>
    <source>
        <strain evidence="6 7">P105</strain>
    </source>
</reference>
<dbReference type="GO" id="GO:0005524">
    <property type="term" value="F:ATP binding"/>
    <property type="evidence" value="ECO:0007669"/>
    <property type="project" value="UniProtKB-KW"/>
</dbReference>
<dbReference type="GO" id="GO:0042626">
    <property type="term" value="F:ATPase-coupled transmembrane transporter activity"/>
    <property type="evidence" value="ECO:0007669"/>
    <property type="project" value="TreeGrafter"/>
</dbReference>
<accession>A0A7S7SHC6</accession>
<evidence type="ECO:0000256" key="2">
    <source>
        <dbReference type="ARBA" id="ARBA00022448"/>
    </source>
</evidence>
<evidence type="ECO:0000259" key="5">
    <source>
        <dbReference type="PROSITE" id="PS50893"/>
    </source>
</evidence>
<dbReference type="GO" id="GO:0016887">
    <property type="term" value="F:ATP hydrolysis activity"/>
    <property type="evidence" value="ECO:0007669"/>
    <property type="project" value="InterPro"/>
</dbReference>
<dbReference type="InterPro" id="IPR050095">
    <property type="entry name" value="ECF_ABC_transporter_ATP-bd"/>
</dbReference>
<dbReference type="PROSITE" id="PS00211">
    <property type="entry name" value="ABC_TRANSPORTER_1"/>
    <property type="match status" value="1"/>
</dbReference>
<dbReference type="Proteomes" id="UP000593892">
    <property type="component" value="Chromosome"/>
</dbReference>
<dbReference type="InterPro" id="IPR003593">
    <property type="entry name" value="AAA+_ATPase"/>
</dbReference>
<dbReference type="Gene3D" id="3.40.50.300">
    <property type="entry name" value="P-loop containing nucleotide triphosphate hydrolases"/>
    <property type="match status" value="1"/>
</dbReference>
<protein>
    <submittedName>
        <fullName evidence="6">ABC transporter ATP-binding protein</fullName>
    </submittedName>
</protein>
<dbReference type="InterPro" id="IPR017871">
    <property type="entry name" value="ABC_transporter-like_CS"/>
</dbReference>
<dbReference type="InterPro" id="IPR027417">
    <property type="entry name" value="P-loop_NTPase"/>
</dbReference>
<proteinExistence type="inferred from homology"/>
<gene>
    <name evidence="6" type="ORF">IRI77_23435</name>
</gene>
<dbReference type="InterPro" id="IPR003439">
    <property type="entry name" value="ABC_transporter-like_ATP-bd"/>
</dbReference>
<comment type="similarity">
    <text evidence="1">Belongs to the ABC transporter superfamily.</text>
</comment>
<keyword evidence="7" id="KW-1185">Reference proteome</keyword>
<dbReference type="RefSeq" id="WP_194447431.1">
    <property type="nucleotide sequence ID" value="NZ_CP063849.1"/>
</dbReference>
<evidence type="ECO:0000313" key="7">
    <source>
        <dbReference type="Proteomes" id="UP000593892"/>
    </source>
</evidence>
<dbReference type="AlphaFoldDB" id="A0A7S7SHC6"/>